<evidence type="ECO:0000256" key="4">
    <source>
        <dbReference type="ARBA" id="ARBA00023125"/>
    </source>
</evidence>
<feature type="domain" description="OmpR/PhoB-type" evidence="9">
    <location>
        <begin position="125"/>
        <end position="223"/>
    </location>
</feature>
<feature type="domain" description="Response regulatory" evidence="8">
    <location>
        <begin position="3"/>
        <end position="117"/>
    </location>
</feature>
<gene>
    <name evidence="10" type="ORF">JOC28_002031</name>
</gene>
<keyword evidence="5" id="KW-0804">Transcription</keyword>
<dbReference type="PROSITE" id="PS50110">
    <property type="entry name" value="RESPONSE_REGULATORY"/>
    <property type="match status" value="1"/>
</dbReference>
<dbReference type="SUPFAM" id="SSF52172">
    <property type="entry name" value="CheY-like"/>
    <property type="match status" value="1"/>
</dbReference>
<keyword evidence="4 7" id="KW-0238">DNA-binding</keyword>
<proteinExistence type="predicted"/>
<dbReference type="Pfam" id="PF00072">
    <property type="entry name" value="Response_reg"/>
    <property type="match status" value="1"/>
</dbReference>
<dbReference type="CDD" id="cd00383">
    <property type="entry name" value="trans_reg_C"/>
    <property type="match status" value="1"/>
</dbReference>
<dbReference type="Gene3D" id="6.10.250.690">
    <property type="match status" value="1"/>
</dbReference>
<dbReference type="RefSeq" id="WP_239548955.1">
    <property type="nucleotide sequence ID" value="NZ_JAFBEH010000070.1"/>
</dbReference>
<evidence type="ECO:0000313" key="11">
    <source>
        <dbReference type="Proteomes" id="UP000697472"/>
    </source>
</evidence>
<evidence type="ECO:0000256" key="7">
    <source>
        <dbReference type="PROSITE-ProRule" id="PRU01091"/>
    </source>
</evidence>
<evidence type="ECO:0000256" key="3">
    <source>
        <dbReference type="ARBA" id="ARBA00023015"/>
    </source>
</evidence>
<dbReference type="SMART" id="SM00448">
    <property type="entry name" value="REC"/>
    <property type="match status" value="1"/>
</dbReference>
<keyword evidence="11" id="KW-1185">Reference proteome</keyword>
<dbReference type="PROSITE" id="PS51755">
    <property type="entry name" value="OMPR_PHOB"/>
    <property type="match status" value="1"/>
</dbReference>
<evidence type="ECO:0000256" key="1">
    <source>
        <dbReference type="ARBA" id="ARBA00022553"/>
    </source>
</evidence>
<dbReference type="Gene3D" id="3.40.50.2300">
    <property type="match status" value="1"/>
</dbReference>
<evidence type="ECO:0000259" key="8">
    <source>
        <dbReference type="PROSITE" id="PS50110"/>
    </source>
</evidence>
<accession>A0ABS2PVH8</accession>
<reference evidence="10 11" key="1">
    <citation type="submission" date="2021-01" db="EMBL/GenBank/DDBJ databases">
        <title>Genomic Encyclopedia of Type Strains, Phase IV (KMG-IV): sequencing the most valuable type-strain genomes for metagenomic binning, comparative biology and taxonomic classification.</title>
        <authorList>
            <person name="Goeker M."/>
        </authorList>
    </citation>
    <scope>NUCLEOTIDE SEQUENCE [LARGE SCALE GENOMIC DNA]</scope>
    <source>
        <strain evidence="10 11">DSM 27382</strain>
    </source>
</reference>
<dbReference type="GO" id="GO:0003677">
    <property type="term" value="F:DNA binding"/>
    <property type="evidence" value="ECO:0007669"/>
    <property type="project" value="UniProtKB-KW"/>
</dbReference>
<dbReference type="Gene3D" id="1.10.10.10">
    <property type="entry name" value="Winged helix-like DNA-binding domain superfamily/Winged helix DNA-binding domain"/>
    <property type="match status" value="1"/>
</dbReference>
<dbReference type="PANTHER" id="PTHR48111:SF1">
    <property type="entry name" value="TWO-COMPONENT RESPONSE REGULATOR ORR33"/>
    <property type="match status" value="1"/>
</dbReference>
<dbReference type="InterPro" id="IPR036388">
    <property type="entry name" value="WH-like_DNA-bd_sf"/>
</dbReference>
<sequence>MMKILVVEDELDLLESLVEDLRLSGYVVDQATDGEMAEQMIYEETYDLVVLDINLPKRSGLSVLEEVRSYNKEVNIIMLTARSDVEDRVSALDMGANDYLLKPFYFQELEARIRSLLRRKSVQQDSQLSCGALTFDTSSRQVLVNGQQLTLTRKELGILEYLLLNMGRHISSEELIEHVWEADSNSFSGTVRVHIASLRKKLKAELGHNIIQNVIGKGYIIEEKL</sequence>
<dbReference type="PANTHER" id="PTHR48111">
    <property type="entry name" value="REGULATOR OF RPOS"/>
    <property type="match status" value="1"/>
</dbReference>
<dbReference type="SMART" id="SM00862">
    <property type="entry name" value="Trans_reg_C"/>
    <property type="match status" value="1"/>
</dbReference>
<comment type="caution">
    <text evidence="10">The sequence shown here is derived from an EMBL/GenBank/DDBJ whole genome shotgun (WGS) entry which is preliminary data.</text>
</comment>
<dbReference type="EMBL" id="JAFBEH010000070">
    <property type="protein sequence ID" value="MBM7643720.1"/>
    <property type="molecule type" value="Genomic_DNA"/>
</dbReference>
<organism evidence="10 11">
    <name type="scientific">Streptococcus loxodontisalivarius</name>
    <dbReference type="NCBI Taxonomy" id="1349415"/>
    <lineage>
        <taxon>Bacteria</taxon>
        <taxon>Bacillati</taxon>
        <taxon>Bacillota</taxon>
        <taxon>Bacilli</taxon>
        <taxon>Lactobacillales</taxon>
        <taxon>Streptococcaceae</taxon>
        <taxon>Streptococcus</taxon>
    </lineage>
</organism>
<feature type="DNA-binding region" description="OmpR/PhoB-type" evidence="7">
    <location>
        <begin position="125"/>
        <end position="223"/>
    </location>
</feature>
<keyword evidence="2" id="KW-0902">Two-component regulatory system</keyword>
<name>A0ABS2PVH8_9STRE</name>
<evidence type="ECO:0000256" key="2">
    <source>
        <dbReference type="ARBA" id="ARBA00023012"/>
    </source>
</evidence>
<keyword evidence="3" id="KW-0805">Transcription regulation</keyword>
<dbReference type="InterPro" id="IPR001867">
    <property type="entry name" value="OmpR/PhoB-type_DNA-bd"/>
</dbReference>
<evidence type="ECO:0000256" key="5">
    <source>
        <dbReference type="ARBA" id="ARBA00023163"/>
    </source>
</evidence>
<dbReference type="Pfam" id="PF00486">
    <property type="entry name" value="Trans_reg_C"/>
    <property type="match status" value="1"/>
</dbReference>
<evidence type="ECO:0000313" key="10">
    <source>
        <dbReference type="EMBL" id="MBM7643720.1"/>
    </source>
</evidence>
<dbReference type="InterPro" id="IPR039420">
    <property type="entry name" value="WalR-like"/>
</dbReference>
<evidence type="ECO:0000256" key="6">
    <source>
        <dbReference type="PROSITE-ProRule" id="PRU00169"/>
    </source>
</evidence>
<evidence type="ECO:0000259" key="9">
    <source>
        <dbReference type="PROSITE" id="PS51755"/>
    </source>
</evidence>
<dbReference type="Proteomes" id="UP000697472">
    <property type="component" value="Unassembled WGS sequence"/>
</dbReference>
<dbReference type="InterPro" id="IPR001789">
    <property type="entry name" value="Sig_transdc_resp-reg_receiver"/>
</dbReference>
<feature type="modified residue" description="4-aspartylphosphate" evidence="6">
    <location>
        <position position="52"/>
    </location>
</feature>
<protein>
    <submittedName>
        <fullName evidence="10">DNA-binding response OmpR family regulator</fullName>
    </submittedName>
</protein>
<dbReference type="InterPro" id="IPR011006">
    <property type="entry name" value="CheY-like_superfamily"/>
</dbReference>
<keyword evidence="1 6" id="KW-0597">Phosphoprotein</keyword>